<feature type="transmembrane region" description="Helical" evidence="13">
    <location>
        <begin position="297"/>
        <end position="318"/>
    </location>
</feature>
<organism evidence="15 16">
    <name type="scientific">Malaciobacter halophilus</name>
    <dbReference type="NCBI Taxonomy" id="197482"/>
    <lineage>
        <taxon>Bacteria</taxon>
        <taxon>Pseudomonadati</taxon>
        <taxon>Campylobacterota</taxon>
        <taxon>Epsilonproteobacteria</taxon>
        <taxon>Campylobacterales</taxon>
        <taxon>Arcobacteraceae</taxon>
        <taxon>Malaciobacter</taxon>
    </lineage>
</organism>
<dbReference type="InterPro" id="IPR048760">
    <property type="entry name" value="VP0354-like_sensor_dom"/>
</dbReference>
<evidence type="ECO:0000256" key="8">
    <source>
        <dbReference type="ARBA" id="ARBA00022741"/>
    </source>
</evidence>
<dbReference type="InterPro" id="IPR000014">
    <property type="entry name" value="PAS"/>
</dbReference>
<dbReference type="SMART" id="SM00387">
    <property type="entry name" value="HATPase_c"/>
    <property type="match status" value="1"/>
</dbReference>
<keyword evidence="12" id="KW-0902">Two-component regulatory system</keyword>
<dbReference type="InterPro" id="IPR004358">
    <property type="entry name" value="Sig_transdc_His_kin-like_C"/>
</dbReference>
<dbReference type="PROSITE" id="PS50109">
    <property type="entry name" value="HIS_KIN"/>
    <property type="match status" value="1"/>
</dbReference>
<dbReference type="SUPFAM" id="SSF103190">
    <property type="entry name" value="Sensory domain-like"/>
    <property type="match status" value="1"/>
</dbReference>
<evidence type="ECO:0000256" key="11">
    <source>
        <dbReference type="ARBA" id="ARBA00022989"/>
    </source>
</evidence>
<gene>
    <name evidence="15" type="ORF">CP960_08760</name>
</gene>
<evidence type="ECO:0000256" key="7">
    <source>
        <dbReference type="ARBA" id="ARBA00022692"/>
    </source>
</evidence>
<feature type="domain" description="Histidine kinase" evidence="14">
    <location>
        <begin position="478"/>
        <end position="700"/>
    </location>
</feature>
<dbReference type="Pfam" id="PF21623">
    <property type="entry name" value="HK_sensor_dom_bact"/>
    <property type="match status" value="1"/>
</dbReference>
<evidence type="ECO:0000256" key="4">
    <source>
        <dbReference type="ARBA" id="ARBA00022475"/>
    </source>
</evidence>
<keyword evidence="7 13" id="KW-0812">Transmembrane</keyword>
<dbReference type="Gene3D" id="3.30.450.20">
    <property type="entry name" value="PAS domain"/>
    <property type="match status" value="2"/>
</dbReference>
<keyword evidence="8" id="KW-0547">Nucleotide-binding</keyword>
<dbReference type="Gene3D" id="1.10.287.130">
    <property type="match status" value="1"/>
</dbReference>
<dbReference type="PANTHER" id="PTHR43065">
    <property type="entry name" value="SENSOR HISTIDINE KINASE"/>
    <property type="match status" value="1"/>
</dbReference>
<dbReference type="PANTHER" id="PTHR43065:SF10">
    <property type="entry name" value="PEROXIDE STRESS-ACTIVATED HISTIDINE KINASE MAK3"/>
    <property type="match status" value="1"/>
</dbReference>
<keyword evidence="5" id="KW-0597">Phosphoprotein</keyword>
<evidence type="ECO:0000256" key="2">
    <source>
        <dbReference type="ARBA" id="ARBA00004651"/>
    </source>
</evidence>
<dbReference type="PRINTS" id="PR00344">
    <property type="entry name" value="BCTRLSENSOR"/>
</dbReference>
<feature type="transmembrane region" description="Helical" evidence="13">
    <location>
        <begin position="12"/>
        <end position="33"/>
    </location>
</feature>
<reference evidence="15 16" key="1">
    <citation type="submission" date="2017-09" db="EMBL/GenBank/DDBJ databases">
        <title>Genomics of the genus Arcobacter.</title>
        <authorList>
            <person name="Perez-Cataluna A."/>
            <person name="Figueras M.J."/>
            <person name="Salas-Masso N."/>
        </authorList>
    </citation>
    <scope>NUCLEOTIDE SEQUENCE [LARGE SCALE GENOMIC DNA]</scope>
    <source>
        <strain evidence="15 16">DSM 18005</strain>
    </source>
</reference>
<evidence type="ECO:0000256" key="10">
    <source>
        <dbReference type="ARBA" id="ARBA00022840"/>
    </source>
</evidence>
<keyword evidence="9" id="KW-0418">Kinase</keyword>
<comment type="caution">
    <text evidence="15">The sequence shown here is derived from an EMBL/GenBank/DDBJ whole genome shotgun (WGS) entry which is preliminary data.</text>
</comment>
<dbReference type="GO" id="GO:0005886">
    <property type="term" value="C:plasma membrane"/>
    <property type="evidence" value="ECO:0007669"/>
    <property type="project" value="UniProtKB-SubCell"/>
</dbReference>
<dbReference type="InterPro" id="IPR036890">
    <property type="entry name" value="HATPase_C_sf"/>
</dbReference>
<evidence type="ECO:0000256" key="12">
    <source>
        <dbReference type="ARBA" id="ARBA00023012"/>
    </source>
</evidence>
<evidence type="ECO:0000256" key="3">
    <source>
        <dbReference type="ARBA" id="ARBA00012438"/>
    </source>
</evidence>
<keyword evidence="16" id="KW-1185">Reference proteome</keyword>
<dbReference type="InterPro" id="IPR036097">
    <property type="entry name" value="HisK_dim/P_sf"/>
</dbReference>
<dbReference type="KEGG" id="ahs:AHALO_2481"/>
<keyword evidence="13" id="KW-0472">Membrane</keyword>
<dbReference type="InterPro" id="IPR005467">
    <property type="entry name" value="His_kinase_dom"/>
</dbReference>
<name>A0A2N1J1Q6_9BACT</name>
<evidence type="ECO:0000256" key="13">
    <source>
        <dbReference type="SAM" id="Phobius"/>
    </source>
</evidence>
<evidence type="ECO:0000256" key="9">
    <source>
        <dbReference type="ARBA" id="ARBA00022777"/>
    </source>
</evidence>
<keyword evidence="11 13" id="KW-1133">Transmembrane helix</keyword>
<dbReference type="SUPFAM" id="SSF47384">
    <property type="entry name" value="Homodimeric domain of signal transducing histidine kinase"/>
    <property type="match status" value="1"/>
</dbReference>
<accession>A0A2N1J1Q6</accession>
<dbReference type="OrthoDB" id="9804645at2"/>
<dbReference type="SUPFAM" id="SSF55874">
    <property type="entry name" value="ATPase domain of HSP90 chaperone/DNA topoisomerase II/histidine kinase"/>
    <property type="match status" value="1"/>
</dbReference>
<dbReference type="InterPro" id="IPR029151">
    <property type="entry name" value="Sensor-like_sf"/>
</dbReference>
<dbReference type="InterPro" id="IPR003661">
    <property type="entry name" value="HisK_dim/P_dom"/>
</dbReference>
<keyword evidence="4" id="KW-1003">Cell membrane</keyword>
<keyword evidence="10" id="KW-0067">ATP-binding</keyword>
<dbReference type="GO" id="GO:0005524">
    <property type="term" value="F:ATP binding"/>
    <property type="evidence" value="ECO:0007669"/>
    <property type="project" value="UniProtKB-KW"/>
</dbReference>
<dbReference type="CDD" id="cd00082">
    <property type="entry name" value="HisKA"/>
    <property type="match status" value="1"/>
</dbReference>
<dbReference type="NCBIfam" id="TIGR00229">
    <property type="entry name" value="sensory_box"/>
    <property type="match status" value="1"/>
</dbReference>
<dbReference type="Gene3D" id="3.30.565.10">
    <property type="entry name" value="Histidine kinase-like ATPase, C-terminal domain"/>
    <property type="match status" value="1"/>
</dbReference>
<dbReference type="Proteomes" id="UP000233248">
    <property type="component" value="Unassembled WGS sequence"/>
</dbReference>
<keyword evidence="6" id="KW-0808">Transferase</keyword>
<comment type="catalytic activity">
    <reaction evidence="1">
        <text>ATP + protein L-histidine = ADP + protein N-phospho-L-histidine.</text>
        <dbReference type="EC" id="2.7.13.3"/>
    </reaction>
</comment>
<dbReference type="Pfam" id="PF02518">
    <property type="entry name" value="HATPase_c"/>
    <property type="match status" value="1"/>
</dbReference>
<proteinExistence type="predicted"/>
<dbReference type="RefSeq" id="WP_101185040.1">
    <property type="nucleotide sequence ID" value="NZ_CP031218.1"/>
</dbReference>
<evidence type="ECO:0000259" key="14">
    <source>
        <dbReference type="PROSITE" id="PS50109"/>
    </source>
</evidence>
<dbReference type="InterPro" id="IPR035965">
    <property type="entry name" value="PAS-like_dom_sf"/>
</dbReference>
<dbReference type="SUPFAM" id="SSF55785">
    <property type="entry name" value="PYP-like sensor domain (PAS domain)"/>
    <property type="match status" value="1"/>
</dbReference>
<dbReference type="GO" id="GO:0000155">
    <property type="term" value="F:phosphorelay sensor kinase activity"/>
    <property type="evidence" value="ECO:0007669"/>
    <property type="project" value="InterPro"/>
</dbReference>
<protein>
    <recommendedName>
        <fullName evidence="3">histidine kinase</fullName>
        <ecNumber evidence="3">2.7.13.3</ecNumber>
    </recommendedName>
</protein>
<evidence type="ECO:0000256" key="1">
    <source>
        <dbReference type="ARBA" id="ARBA00000085"/>
    </source>
</evidence>
<evidence type="ECO:0000313" key="15">
    <source>
        <dbReference type="EMBL" id="PKI80495.1"/>
    </source>
</evidence>
<dbReference type="EMBL" id="NXIF01000033">
    <property type="protein sequence ID" value="PKI80495.1"/>
    <property type="molecule type" value="Genomic_DNA"/>
</dbReference>
<dbReference type="InterPro" id="IPR003594">
    <property type="entry name" value="HATPase_dom"/>
</dbReference>
<comment type="subcellular location">
    <subcellularLocation>
        <location evidence="2">Cell membrane</location>
        <topology evidence="2">Multi-pass membrane protein</topology>
    </subcellularLocation>
</comment>
<evidence type="ECO:0000313" key="16">
    <source>
        <dbReference type="Proteomes" id="UP000233248"/>
    </source>
</evidence>
<evidence type="ECO:0000256" key="6">
    <source>
        <dbReference type="ARBA" id="ARBA00022679"/>
    </source>
</evidence>
<dbReference type="Pfam" id="PF13426">
    <property type="entry name" value="PAS_9"/>
    <property type="match status" value="1"/>
</dbReference>
<evidence type="ECO:0000256" key="5">
    <source>
        <dbReference type="ARBA" id="ARBA00022553"/>
    </source>
</evidence>
<dbReference type="AlphaFoldDB" id="A0A2N1J1Q6"/>
<sequence>MLKGNYFKHVFTYMLGILFIGAVISYFLYLFLISYQKEEIYKKNLQFAKYEIKQNKTIIHNTIKRYKDILLSLNSTIEKNNLLKSNLTLLKKHMDILIKANSSIFQIRYIDSLGDEKIRIDRDLNKTIFEPKKLQNKSNRYYFLQTKKLKKDEFFISSLDLNVENKKIEIPFRPTLRVSTPVYLNNIFEGILIINFNAKQLIKKVTNSKLFDIYYMDKDKNFLIHPNEDKSWSTQLGTNYKVKDEISNIDSLIKSKKNDTKNRFYIEKIFPEKNTYIILSIKKRFYDASIRETRKNILSLFFIVALIGFPFTLIIAYIQARHVILLDYIVNSIPHPFFIKDQDGKFVIVNDEMLKLYKLKSKKQLIGKNSYNILNQVSLNSKDKDQLALEQGRLKTIEKFYLDDERRYYYEMIRVKIPFYNLFKKTYLLCIAIDITEIQELNTQLNKKVEKEVNSRIKTEQILSQQSKMALMGEMIGNIAHQWRQPLSNITTASTGMKLQKQMHILKEDELIQGLTHINNSAQYLSQTIDDFRNFFKPYKVKTNFTIDFIIQKALKLVSAQFKNKNIKIIKDIEYTKIYNLENEFTQVILNILNNARDELEKLDSQEKLIFILSKKLENDVIIQIKDNAGGISKKIEKKLYEPYFTTKDEQKGTGIGLYMSKQIIEKHMGGKLSHKNETFTYENKEYKGAVFTIKLKLNEGLENEKNI</sequence>
<dbReference type="EC" id="2.7.13.3" evidence="3"/>